<organism evidence="2 3">
    <name type="scientific">Candidatus Propionivibrio aalborgensis</name>
    <dbReference type="NCBI Taxonomy" id="1860101"/>
    <lineage>
        <taxon>Bacteria</taxon>
        <taxon>Pseudomonadati</taxon>
        <taxon>Pseudomonadota</taxon>
        <taxon>Betaproteobacteria</taxon>
        <taxon>Rhodocyclales</taxon>
        <taxon>Rhodocyclaceae</taxon>
        <taxon>Propionivibrio</taxon>
    </lineage>
</organism>
<gene>
    <name evidence="2" type="ORF">PROAA_1780002</name>
</gene>
<dbReference type="AlphaFoldDB" id="A0A1A8XND2"/>
<reference evidence="2 3" key="1">
    <citation type="submission" date="2016-06" db="EMBL/GenBank/DDBJ databases">
        <authorList>
            <person name="Kjaerup R.B."/>
            <person name="Dalgaard T.S."/>
            <person name="Juul-Madsen H.R."/>
        </authorList>
    </citation>
    <scope>NUCLEOTIDE SEQUENCE [LARGE SCALE GENOMIC DNA]</scope>
    <source>
        <strain evidence="2">2</strain>
    </source>
</reference>
<sequence length="216" mass="23059">MRSGRRRFFATQINGAGEAVELSVVGKPYRKLVRDLTRLPALKAYKLGDAAKIPPKEPGGLNIEGLAATPDGPLLIGLRGPIPDGKALLIPLNNPQEVVAGKSARLGAPILLALGGRGVRSIDYVPALGQYIIMAGAAGISGKFQMYRWSGVADEDPVAVNGENFSGLQPEAMIAYPGPPVRMLVFSDDGTREKGSLMCKDLPVGQRRFRTLWITL</sequence>
<evidence type="ECO:0000313" key="2">
    <source>
        <dbReference type="EMBL" id="SBT06151.1"/>
    </source>
</evidence>
<dbReference type="EMBL" id="FLQY01000088">
    <property type="protein sequence ID" value="SBT06151.1"/>
    <property type="molecule type" value="Genomic_DNA"/>
</dbReference>
<dbReference type="Proteomes" id="UP000199600">
    <property type="component" value="Unassembled WGS sequence"/>
</dbReference>
<evidence type="ECO:0000313" key="3">
    <source>
        <dbReference type="Proteomes" id="UP000199600"/>
    </source>
</evidence>
<dbReference type="Pfam" id="PF12275">
    <property type="entry name" value="DUF3616"/>
    <property type="match status" value="1"/>
</dbReference>
<evidence type="ECO:0000259" key="1">
    <source>
        <dbReference type="Pfam" id="PF12275"/>
    </source>
</evidence>
<dbReference type="InterPro" id="IPR022060">
    <property type="entry name" value="DUF3616"/>
</dbReference>
<protein>
    <recommendedName>
        <fullName evidence="1">DUF3616 domain-containing protein</fullName>
    </recommendedName>
</protein>
<feature type="domain" description="DUF3616" evidence="1">
    <location>
        <begin position="32"/>
        <end position="161"/>
    </location>
</feature>
<name>A0A1A8XND2_9RHOO</name>
<proteinExistence type="predicted"/>
<keyword evidence="3" id="KW-1185">Reference proteome</keyword>
<accession>A0A1A8XND2</accession>